<feature type="domain" description="Malonyl-CoA:ACP transacylase (MAT)" evidence="4">
    <location>
        <begin position="16"/>
        <end position="333"/>
    </location>
</feature>
<dbReference type="InterPro" id="IPR050444">
    <property type="entry name" value="Polyketide_Synthase"/>
</dbReference>
<name>Q552M0_DICDI</name>
<keyword evidence="6" id="KW-1185">Reference proteome</keyword>
<evidence type="ECO:0000313" key="5">
    <source>
        <dbReference type="EMBL" id="EAL69450.1"/>
    </source>
</evidence>
<gene>
    <name evidence="5" type="ORF">DDB_G0275987</name>
</gene>
<dbReference type="Pfam" id="PF00698">
    <property type="entry name" value="Acyl_transf_1"/>
    <property type="match status" value="1"/>
</dbReference>
<dbReference type="InterPro" id="IPR014043">
    <property type="entry name" value="Acyl_transferase_dom"/>
</dbReference>
<dbReference type="PhylomeDB" id="Q552M0"/>
<dbReference type="PaxDb" id="44689-DDB0235200"/>
<evidence type="ECO:0000259" key="4">
    <source>
        <dbReference type="SMART" id="SM00827"/>
    </source>
</evidence>
<sequence>MEEILFPTKSPHITFMFTGQGCCFPKMGLGLYNSEPIFKEWIDRIDEILKSKYYGYSMFEKINSIDEKDQDGLNNQHLSHSALFMFEVSLCKLLNYYGLHPNLIIGISLGEIASAFCSGMIDLETSCFLTYKRAFSIEKTINGDSTLIIVAISENEFLNNYSLKYTNIEIASNLTSSSLLVGGKKNDLLSFCQELKEKKIFFAQTSLPTSFHTSSMEPIKNDIIQLTINNQSPKITHLSSVNCKFFNGYDNQFNSTYLYYNIRNQVSLAPTVKVMCNYFDQMNSFDFYHHKNIVIEISPHNALFQHVQRTIDTIQNFQSKKNTFFFAPLSKGKNEVINLKKMILKINSLN</sequence>
<dbReference type="Proteomes" id="UP000002195">
    <property type="component" value="Unassembled WGS sequence"/>
</dbReference>
<dbReference type="KEGG" id="ddi:DDB_G0275987"/>
<comment type="caution">
    <text evidence="5">The sequence shown here is derived from an EMBL/GenBank/DDBJ whole genome shotgun (WGS) entry which is preliminary data.</text>
</comment>
<dbReference type="FunCoup" id="Q552M0">
    <property type="interactions" value="2"/>
</dbReference>
<proteinExistence type="predicted"/>
<dbReference type="GeneID" id="8620245"/>
<dbReference type="EMBL" id="AAFI02000013">
    <property type="protein sequence ID" value="EAL69450.1"/>
    <property type="molecule type" value="Genomic_DNA"/>
</dbReference>
<dbReference type="InterPro" id="IPR016035">
    <property type="entry name" value="Acyl_Trfase/lysoPLipase"/>
</dbReference>
<dbReference type="PANTHER" id="PTHR45681:SF6">
    <property type="entry name" value="POLYKETIDE SYNTHASE 37"/>
    <property type="match status" value="1"/>
</dbReference>
<keyword evidence="1" id="KW-0596">Phosphopantetheine</keyword>
<reference evidence="5 6" key="1">
    <citation type="journal article" date="2005" name="Nature">
        <title>The genome of the social amoeba Dictyostelium discoideum.</title>
        <authorList>
            <consortium name="The Dictyostelium discoideum Sequencing Consortium"/>
            <person name="Eichinger L."/>
            <person name="Pachebat J.A."/>
            <person name="Glockner G."/>
            <person name="Rajandream M.A."/>
            <person name="Sucgang R."/>
            <person name="Berriman M."/>
            <person name="Song J."/>
            <person name="Olsen R."/>
            <person name="Szafranski K."/>
            <person name="Xu Q."/>
            <person name="Tunggal B."/>
            <person name="Kummerfeld S."/>
            <person name="Madera M."/>
            <person name="Konfortov B.A."/>
            <person name="Rivero F."/>
            <person name="Bankier A.T."/>
            <person name="Lehmann R."/>
            <person name="Hamlin N."/>
            <person name="Davies R."/>
            <person name="Gaudet P."/>
            <person name="Fey P."/>
            <person name="Pilcher K."/>
            <person name="Chen G."/>
            <person name="Saunders D."/>
            <person name="Sodergren E."/>
            <person name="Davis P."/>
            <person name="Kerhornou A."/>
            <person name="Nie X."/>
            <person name="Hall N."/>
            <person name="Anjard C."/>
            <person name="Hemphill L."/>
            <person name="Bason N."/>
            <person name="Farbrother P."/>
            <person name="Desany B."/>
            <person name="Just E."/>
            <person name="Morio T."/>
            <person name="Rost R."/>
            <person name="Churcher C."/>
            <person name="Cooper J."/>
            <person name="Haydock S."/>
            <person name="van Driessche N."/>
            <person name="Cronin A."/>
            <person name="Goodhead I."/>
            <person name="Muzny D."/>
            <person name="Mourier T."/>
            <person name="Pain A."/>
            <person name="Lu M."/>
            <person name="Harper D."/>
            <person name="Lindsay R."/>
            <person name="Hauser H."/>
            <person name="James K."/>
            <person name="Quiles M."/>
            <person name="Madan Babu M."/>
            <person name="Saito T."/>
            <person name="Buchrieser C."/>
            <person name="Wardroper A."/>
            <person name="Felder M."/>
            <person name="Thangavelu M."/>
            <person name="Johnson D."/>
            <person name="Knights A."/>
            <person name="Loulseged H."/>
            <person name="Mungall K."/>
            <person name="Oliver K."/>
            <person name="Price C."/>
            <person name="Quail M.A."/>
            <person name="Urushihara H."/>
            <person name="Hernandez J."/>
            <person name="Rabbinowitsch E."/>
            <person name="Steffen D."/>
            <person name="Sanders M."/>
            <person name="Ma J."/>
            <person name="Kohara Y."/>
            <person name="Sharp S."/>
            <person name="Simmonds M."/>
            <person name="Spiegler S."/>
            <person name="Tivey A."/>
            <person name="Sugano S."/>
            <person name="White B."/>
            <person name="Walker D."/>
            <person name="Woodward J."/>
            <person name="Winckler T."/>
            <person name="Tanaka Y."/>
            <person name="Shaulsky G."/>
            <person name="Schleicher M."/>
            <person name="Weinstock G."/>
            <person name="Rosenthal A."/>
            <person name="Cox E.C."/>
            <person name="Chisholm R.L."/>
            <person name="Gibbs R."/>
            <person name="Loomis W.F."/>
            <person name="Platzer M."/>
            <person name="Kay R.R."/>
            <person name="Williams J."/>
            <person name="Dear P.H."/>
            <person name="Noegel A.A."/>
            <person name="Barrell B."/>
            <person name="Kuspa A."/>
        </authorList>
    </citation>
    <scope>NUCLEOTIDE SEQUENCE [LARGE SCALE GENOMIC DNA]</scope>
    <source>
        <strain evidence="5 6">AX4</strain>
    </source>
</reference>
<dbReference type="dictyBase" id="DDB_G0275987"/>
<dbReference type="STRING" id="44689.Q552M0"/>
<dbReference type="HOGENOM" id="CLU_048819_0_0_1"/>
<dbReference type="InterPro" id="IPR001227">
    <property type="entry name" value="Ac_transferase_dom_sf"/>
</dbReference>
<dbReference type="InParanoid" id="Q552M0"/>
<dbReference type="Gene3D" id="3.40.366.10">
    <property type="entry name" value="Malonyl-Coenzyme A Acyl Carrier Protein, domain 2"/>
    <property type="match status" value="1"/>
</dbReference>
<accession>Q552M0</accession>
<dbReference type="SMART" id="SM00827">
    <property type="entry name" value="PKS_AT"/>
    <property type="match status" value="1"/>
</dbReference>
<evidence type="ECO:0000256" key="1">
    <source>
        <dbReference type="ARBA" id="ARBA00022450"/>
    </source>
</evidence>
<dbReference type="RefSeq" id="XP_643362.1">
    <property type="nucleotide sequence ID" value="XM_638270.1"/>
</dbReference>
<dbReference type="SUPFAM" id="SSF52151">
    <property type="entry name" value="FabD/lysophospholipase-like"/>
    <property type="match status" value="1"/>
</dbReference>
<evidence type="ECO:0000313" key="6">
    <source>
        <dbReference type="Proteomes" id="UP000002195"/>
    </source>
</evidence>
<dbReference type="OMA" id="KHISMIK"/>
<dbReference type="GO" id="GO:0016740">
    <property type="term" value="F:transferase activity"/>
    <property type="evidence" value="ECO:0007669"/>
    <property type="project" value="UniProtKB-KW"/>
</dbReference>
<dbReference type="AlphaFoldDB" id="Q552M0"/>
<dbReference type="SMR" id="Q552M0"/>
<keyword evidence="3" id="KW-0808">Transferase</keyword>
<organism evidence="5 6">
    <name type="scientific">Dictyostelium discoideum</name>
    <name type="common">Social amoeba</name>
    <dbReference type="NCBI Taxonomy" id="44689"/>
    <lineage>
        <taxon>Eukaryota</taxon>
        <taxon>Amoebozoa</taxon>
        <taxon>Evosea</taxon>
        <taxon>Eumycetozoa</taxon>
        <taxon>Dictyostelia</taxon>
        <taxon>Dictyosteliales</taxon>
        <taxon>Dictyosteliaceae</taxon>
        <taxon>Dictyostelium</taxon>
    </lineage>
</organism>
<evidence type="ECO:0000256" key="3">
    <source>
        <dbReference type="ARBA" id="ARBA00022679"/>
    </source>
</evidence>
<dbReference type="eggNOG" id="KOG1202">
    <property type="taxonomic scope" value="Eukaryota"/>
</dbReference>
<keyword evidence="2" id="KW-0597">Phosphoprotein</keyword>
<protein>
    <submittedName>
        <fullName evidence="5">Beta-ketoacyl synthase family protein</fullName>
    </submittedName>
</protein>
<dbReference type="VEuPathDB" id="AmoebaDB:DDB_G0275987"/>
<dbReference type="PANTHER" id="PTHR45681">
    <property type="entry name" value="POLYKETIDE SYNTHASE 44-RELATED"/>
    <property type="match status" value="1"/>
</dbReference>
<evidence type="ECO:0000256" key="2">
    <source>
        <dbReference type="ARBA" id="ARBA00022553"/>
    </source>
</evidence>